<organism evidence="1 2">
    <name type="scientific">Fusibacter paucivorans</name>
    <dbReference type="NCBI Taxonomy" id="76009"/>
    <lineage>
        <taxon>Bacteria</taxon>
        <taxon>Bacillati</taxon>
        <taxon>Bacillota</taxon>
        <taxon>Clostridia</taxon>
        <taxon>Eubacteriales</taxon>
        <taxon>Eubacteriales Family XII. Incertae Sedis</taxon>
        <taxon>Fusibacter</taxon>
    </lineage>
</organism>
<evidence type="ECO:0000313" key="1">
    <source>
        <dbReference type="EMBL" id="MBS7525442.1"/>
    </source>
</evidence>
<protein>
    <submittedName>
        <fullName evidence="1">J domain-containing protein</fullName>
    </submittedName>
</protein>
<dbReference type="EMBL" id="JAHBCL010000002">
    <property type="protein sequence ID" value="MBS7525442.1"/>
    <property type="molecule type" value="Genomic_DNA"/>
</dbReference>
<dbReference type="Proteomes" id="UP000746471">
    <property type="component" value="Unassembled WGS sequence"/>
</dbReference>
<name>A0ABS5PKQ3_9FIRM</name>
<proteinExistence type="predicted"/>
<reference evidence="1 2" key="1">
    <citation type="submission" date="2021-05" db="EMBL/GenBank/DDBJ databases">
        <title>Fusibacter ferrireducens sp. nov., an anaerobic, sulfur- and Fe-reducing bacterium isolated from the mangrove sediment.</title>
        <authorList>
            <person name="Qiu D."/>
        </authorList>
    </citation>
    <scope>NUCLEOTIDE SEQUENCE [LARGE SCALE GENOMIC DNA]</scope>
    <source>
        <strain evidence="1 2">DSM 12116</strain>
    </source>
</reference>
<keyword evidence="2" id="KW-1185">Reference proteome</keyword>
<evidence type="ECO:0000313" key="2">
    <source>
        <dbReference type="Proteomes" id="UP000746471"/>
    </source>
</evidence>
<accession>A0ABS5PKQ3</accession>
<comment type="caution">
    <text evidence="1">The sequence shown here is derived from an EMBL/GenBank/DDBJ whole genome shotgun (WGS) entry which is preliminary data.</text>
</comment>
<dbReference type="RefSeq" id="WP_213235223.1">
    <property type="nucleotide sequence ID" value="NZ_JAHBCL010000002.1"/>
</dbReference>
<gene>
    <name evidence="1" type="ORF">KHM83_01980</name>
</gene>
<sequence length="381" mass="44005">MPQRKAKYHDKNYIMNCMMPSQLFTVKGIKGEYRALAKIWHPDVSDVKEALFIMSKINALYNEGQLLISENRFYEKERILNRNRHKDAYEKDKMAAADWHTSFAGEDTARSNVQKDPFKRAPQKRSKKKRTIELIATSGKCIRFKYLKRVMIELGFMYVSETYIMLEITKLKLKIFLDSLHIVEEQPENYFHISTPQLIDSFETTSHGYLVFKKERGIEPIVVLETVMGYLKPLGCRKICEGLFYDLTALKHQGLTSTGLDKDLWFIDVNTGKLYNFGLFFYLHEFSSKLSRAPSEITDILNALQPKDNESMIIDLVKKAIMALSVKSGLKKDDFYCWLEALGSDSLEASLAESQVFNRSIASVTTHGFDLDSYYRAISYS</sequence>